<dbReference type="EMBL" id="LOED01000025">
    <property type="protein sequence ID" value="KXG75567.1"/>
    <property type="molecule type" value="Genomic_DNA"/>
</dbReference>
<dbReference type="SUPFAM" id="SSF101473">
    <property type="entry name" value="DhaL-like"/>
    <property type="match status" value="1"/>
</dbReference>
<name>A0A140L4U2_9FIRM</name>
<dbReference type="PROSITE" id="PS51480">
    <property type="entry name" value="DHAL"/>
    <property type="match status" value="1"/>
</dbReference>
<dbReference type="InterPro" id="IPR004007">
    <property type="entry name" value="DhaL_dom"/>
</dbReference>
<dbReference type="AlphaFoldDB" id="A0A140L4U2"/>
<dbReference type="FunCoup" id="A0A140L4U2">
    <property type="interactions" value="14"/>
</dbReference>
<dbReference type="PANTHER" id="PTHR33434:SF4">
    <property type="entry name" value="PHOSPHATASE PROTEIN"/>
    <property type="match status" value="1"/>
</dbReference>
<dbReference type="InterPro" id="IPR033470">
    <property type="entry name" value="FakA-like_C"/>
</dbReference>
<dbReference type="STRING" id="520764.AN618_18450"/>
<evidence type="ECO:0000313" key="2">
    <source>
        <dbReference type="EMBL" id="KXG75567.1"/>
    </source>
</evidence>
<dbReference type="GO" id="GO:0004371">
    <property type="term" value="F:glycerone kinase activity"/>
    <property type="evidence" value="ECO:0007669"/>
    <property type="project" value="InterPro"/>
</dbReference>
<dbReference type="NCBIfam" id="TIGR03599">
    <property type="entry name" value="YloV"/>
    <property type="match status" value="1"/>
</dbReference>
<organism evidence="2 3">
    <name type="scientific">Fervidicola ferrireducens</name>
    <dbReference type="NCBI Taxonomy" id="520764"/>
    <lineage>
        <taxon>Bacteria</taxon>
        <taxon>Bacillati</taxon>
        <taxon>Bacillota</taxon>
        <taxon>Clostridia</taxon>
        <taxon>Thermosediminibacterales</taxon>
        <taxon>Thermosediminibacteraceae</taxon>
        <taxon>Fervidicola</taxon>
    </lineage>
</organism>
<dbReference type="PANTHER" id="PTHR33434">
    <property type="entry name" value="DEGV DOMAIN-CONTAINING PROTEIN DR_1986-RELATED"/>
    <property type="match status" value="1"/>
</dbReference>
<dbReference type="SMART" id="SM01121">
    <property type="entry name" value="Dak1_2"/>
    <property type="match status" value="1"/>
</dbReference>
<feature type="domain" description="DhaL" evidence="1">
    <location>
        <begin position="9"/>
        <end position="202"/>
    </location>
</feature>
<dbReference type="InterPro" id="IPR019986">
    <property type="entry name" value="YloV-like"/>
</dbReference>
<comment type="caution">
    <text evidence="2">The sequence shown here is derived from an EMBL/GenBank/DDBJ whole genome shotgun (WGS) entry which is preliminary data.</text>
</comment>
<evidence type="ECO:0000259" key="1">
    <source>
        <dbReference type="PROSITE" id="PS51480"/>
    </source>
</evidence>
<keyword evidence="3" id="KW-1185">Reference proteome</keyword>
<sequence length="549" mass="60024">MSLENIDGALFRKALIHSARMLEQNKKVVDSLNVYPVPDGDTGTNMSLTMEQAVAEAAKIKSDDLKRIVDAAAWGALMGARGNSGVILSQLFRGFAAGVADGKDSLNSKELAAAFKKGVEEAYKAVLKPVEGTILTVAREAAERMLLEAKKSMDIVDNLEKTIEHAKKVLDKTPEMLPILKEAGVVDAGGKGLIILMEGFLQALKNPNMVGEYKLGELIAETEQEPVSLNVENLEYIYCTELILQTETPGADLEALKSQISVLGDSLLVTGMNNVIKIHVHTNHPGDVLEKALKWGELTKVKIDNMKLQHEEFVRTSVNQSADHDDAVEVKDIEIVAVVSGEGLKEIFKSIGAGVIIEGGQSMNPSIERILAAVEEQKSPNIIILPNNKNIILTAEQVKNLTSKKVYVVPTKSIPQGISAILAYDPNYSAEENVKRMSDSLKNVITGEVTFAARDSKWNGTAIKEGDILGIMDGELVAIGSERQKVLEELVQKMATKKRSGMLTFYYGEEVTQEEAEEIASKVAERYPDFEVEIYRGGQSLYYYIVSLE</sequence>
<dbReference type="InterPro" id="IPR036117">
    <property type="entry name" value="DhaL_dom_sf"/>
</dbReference>
<dbReference type="Pfam" id="PF02734">
    <property type="entry name" value="Dak2"/>
    <property type="match status" value="1"/>
</dbReference>
<dbReference type="SMART" id="SM01120">
    <property type="entry name" value="Dak2"/>
    <property type="match status" value="1"/>
</dbReference>
<dbReference type="InParanoid" id="A0A140L4U2"/>
<dbReference type="InterPro" id="IPR048394">
    <property type="entry name" value="FakA-like_M"/>
</dbReference>
<dbReference type="GO" id="GO:0006071">
    <property type="term" value="P:glycerol metabolic process"/>
    <property type="evidence" value="ECO:0007669"/>
    <property type="project" value="InterPro"/>
</dbReference>
<proteinExistence type="predicted"/>
<protein>
    <recommendedName>
        <fullName evidence="1">DhaL domain-containing protein</fullName>
    </recommendedName>
</protein>
<dbReference type="Pfam" id="PF13684">
    <property type="entry name" value="FakA-like_C"/>
    <property type="match status" value="1"/>
</dbReference>
<dbReference type="PATRIC" id="fig|520764.3.peg.1984"/>
<dbReference type="Pfam" id="PF21645">
    <property type="entry name" value="FakA-like_M"/>
    <property type="match status" value="1"/>
</dbReference>
<dbReference type="Gene3D" id="1.25.40.340">
    <property type="match status" value="1"/>
</dbReference>
<dbReference type="Proteomes" id="UP000070427">
    <property type="component" value="Unassembled WGS sequence"/>
</dbReference>
<gene>
    <name evidence="2" type="ORF">AN618_18450</name>
</gene>
<dbReference type="OrthoDB" id="9760324at2"/>
<dbReference type="InterPro" id="IPR050270">
    <property type="entry name" value="DegV_domain_contain"/>
</dbReference>
<evidence type="ECO:0000313" key="3">
    <source>
        <dbReference type="Proteomes" id="UP000070427"/>
    </source>
</evidence>
<reference evidence="2 3" key="1">
    <citation type="submission" date="2015-12" db="EMBL/GenBank/DDBJ databases">
        <title>Draft genome sequnece of Fervidicola ferrireducens strain Y170.</title>
        <authorList>
            <person name="Patel B.K."/>
        </authorList>
    </citation>
    <scope>NUCLEOTIDE SEQUENCE [LARGE SCALE GENOMIC DNA]</scope>
    <source>
        <strain evidence="2 3">Y170</strain>
    </source>
</reference>
<accession>A0A140L4U2</accession>
<dbReference type="RefSeq" id="WP_066354186.1">
    <property type="nucleotide sequence ID" value="NZ_LOED01000025.1"/>
</dbReference>